<feature type="compositionally biased region" description="Polar residues" evidence="1">
    <location>
        <begin position="85"/>
        <end position="95"/>
    </location>
</feature>
<reference evidence="3" key="1">
    <citation type="submission" date="2022-05" db="EMBL/GenBank/DDBJ databases">
        <title>A multi-omics perspective on studying reproductive biology in Daphnia sinensis.</title>
        <authorList>
            <person name="Jia J."/>
        </authorList>
    </citation>
    <scope>NUCLEOTIDE SEQUENCE</scope>
    <source>
        <strain evidence="3">WSL</strain>
    </source>
</reference>
<sequence length="182" mass="19097">MIEYRPQEENNYPKAYAISTGIMIAFLAISFFIVASRVEPETGTGGIIVNYGTSEFGMGDDYMSVEEPSTSPDANNVAPDKVVMDNNTSNEASSEVTDKAIATQNNEDAPEIVTKEKSSSKNPTVSTPTKDSKPAVNQNALYKGKKNDGLGKGDGTSNVAGNQGSTNGDPLSPDYGAGGSVK</sequence>
<feature type="transmembrane region" description="Helical" evidence="2">
    <location>
        <begin position="15"/>
        <end position="35"/>
    </location>
</feature>
<evidence type="ECO:0000313" key="3">
    <source>
        <dbReference type="EMBL" id="KAI9549965.1"/>
    </source>
</evidence>
<organism evidence="3 4">
    <name type="scientific">Daphnia sinensis</name>
    <dbReference type="NCBI Taxonomy" id="1820382"/>
    <lineage>
        <taxon>Eukaryota</taxon>
        <taxon>Metazoa</taxon>
        <taxon>Ecdysozoa</taxon>
        <taxon>Arthropoda</taxon>
        <taxon>Crustacea</taxon>
        <taxon>Branchiopoda</taxon>
        <taxon>Diplostraca</taxon>
        <taxon>Cladocera</taxon>
        <taxon>Anomopoda</taxon>
        <taxon>Daphniidae</taxon>
        <taxon>Daphnia</taxon>
        <taxon>Daphnia similis group</taxon>
    </lineage>
</organism>
<feature type="region of interest" description="Disordered" evidence="1">
    <location>
        <begin position="60"/>
        <end position="182"/>
    </location>
</feature>
<feature type="compositionally biased region" description="Polar residues" evidence="1">
    <location>
        <begin position="120"/>
        <end position="140"/>
    </location>
</feature>
<evidence type="ECO:0000256" key="2">
    <source>
        <dbReference type="SAM" id="Phobius"/>
    </source>
</evidence>
<accession>A0AAD5KUT2</accession>
<keyword evidence="2" id="KW-1133">Transmembrane helix</keyword>
<dbReference type="EMBL" id="WJBH02000199">
    <property type="protein sequence ID" value="KAI9549965.1"/>
    <property type="molecule type" value="Genomic_DNA"/>
</dbReference>
<keyword evidence="4" id="KW-1185">Reference proteome</keyword>
<feature type="compositionally biased region" description="Polar residues" evidence="1">
    <location>
        <begin position="156"/>
        <end position="169"/>
    </location>
</feature>
<dbReference type="Proteomes" id="UP000820818">
    <property type="component" value="Unassembled WGS sequence"/>
</dbReference>
<evidence type="ECO:0000313" key="4">
    <source>
        <dbReference type="Proteomes" id="UP000820818"/>
    </source>
</evidence>
<keyword evidence="2" id="KW-0812">Transmembrane</keyword>
<gene>
    <name evidence="3" type="ORF">GHT06_003682</name>
</gene>
<evidence type="ECO:0000256" key="1">
    <source>
        <dbReference type="SAM" id="MobiDB-lite"/>
    </source>
</evidence>
<proteinExistence type="predicted"/>
<keyword evidence="2" id="KW-0472">Membrane</keyword>
<name>A0AAD5KUT2_9CRUS</name>
<evidence type="ECO:0008006" key="5">
    <source>
        <dbReference type="Google" id="ProtNLM"/>
    </source>
</evidence>
<comment type="caution">
    <text evidence="3">The sequence shown here is derived from an EMBL/GenBank/DDBJ whole genome shotgun (WGS) entry which is preliminary data.</text>
</comment>
<protein>
    <recommendedName>
        <fullName evidence="5">Energy transducer TonB</fullName>
    </recommendedName>
</protein>
<dbReference type="AlphaFoldDB" id="A0AAD5KUT2"/>